<dbReference type="InterPro" id="IPR036388">
    <property type="entry name" value="WH-like_DNA-bd_sf"/>
</dbReference>
<evidence type="ECO:0000259" key="5">
    <source>
        <dbReference type="PROSITE" id="PS50931"/>
    </source>
</evidence>
<dbReference type="InterPro" id="IPR036390">
    <property type="entry name" value="WH_DNA-bd_sf"/>
</dbReference>
<organism evidence="6 7">
    <name type="scientific">Cryptosporangium minutisporangium</name>
    <dbReference type="NCBI Taxonomy" id="113569"/>
    <lineage>
        <taxon>Bacteria</taxon>
        <taxon>Bacillati</taxon>
        <taxon>Actinomycetota</taxon>
        <taxon>Actinomycetes</taxon>
        <taxon>Cryptosporangiales</taxon>
        <taxon>Cryptosporangiaceae</taxon>
        <taxon>Cryptosporangium</taxon>
    </lineage>
</organism>
<comment type="caution">
    <text evidence="6">The sequence shown here is derived from an EMBL/GenBank/DDBJ whole genome shotgun (WGS) entry which is preliminary data.</text>
</comment>
<dbReference type="Pfam" id="PF00126">
    <property type="entry name" value="HTH_1"/>
    <property type="match status" value="1"/>
</dbReference>
<evidence type="ECO:0000256" key="1">
    <source>
        <dbReference type="ARBA" id="ARBA00009437"/>
    </source>
</evidence>
<dbReference type="Pfam" id="PF03466">
    <property type="entry name" value="LysR_substrate"/>
    <property type="match status" value="1"/>
</dbReference>
<sequence>MQLDPRRLAVLRAVADAGGVLAAAKVLHLTPSAVSQHLARLESETGVALLDRSRAAGRRTVGLTAAGRLLAEHAGRVAVVLAEAERDLAALTGQATGRVVVAAFPTAMDHLVGPAAAAVHAASPHVRVSVRELDPEPALAALRAGGVDLVMTETYPDAPPSGLGGVWLLDDEFRVVTPPEWGSGVDGALSRPWVAGPPGSAARAALDGLAARHGVALRREHECLENPAALALVSAGLAAAVVPGLAVPAKLPAGLRMLEVPAVGARRIGVLYRAGRHEPAPAARVVLDAISARAERVRAAGSSASAGTR</sequence>
<keyword evidence="7" id="KW-1185">Reference proteome</keyword>
<gene>
    <name evidence="6" type="ORF">GCM10020369_81960</name>
</gene>
<keyword evidence="2" id="KW-0805">Transcription regulation</keyword>
<dbReference type="PROSITE" id="PS50931">
    <property type="entry name" value="HTH_LYSR"/>
    <property type="match status" value="1"/>
</dbReference>
<accession>A0ABP6TDT0</accession>
<name>A0ABP6TDT0_9ACTN</name>
<evidence type="ECO:0000313" key="6">
    <source>
        <dbReference type="EMBL" id="GAA3398423.1"/>
    </source>
</evidence>
<evidence type="ECO:0000256" key="2">
    <source>
        <dbReference type="ARBA" id="ARBA00023015"/>
    </source>
</evidence>
<feature type="domain" description="HTH lysR-type" evidence="5">
    <location>
        <begin position="3"/>
        <end position="60"/>
    </location>
</feature>
<dbReference type="PANTHER" id="PTHR30126:SF39">
    <property type="entry name" value="HTH-TYPE TRANSCRIPTIONAL REGULATOR CYSL"/>
    <property type="match status" value="1"/>
</dbReference>
<dbReference type="Gene3D" id="3.40.190.10">
    <property type="entry name" value="Periplasmic binding protein-like II"/>
    <property type="match status" value="2"/>
</dbReference>
<dbReference type="Gene3D" id="1.10.10.10">
    <property type="entry name" value="Winged helix-like DNA-binding domain superfamily/Winged helix DNA-binding domain"/>
    <property type="match status" value="1"/>
</dbReference>
<comment type="similarity">
    <text evidence="1">Belongs to the LysR transcriptional regulatory family.</text>
</comment>
<dbReference type="InterPro" id="IPR005119">
    <property type="entry name" value="LysR_subst-bd"/>
</dbReference>
<keyword evidence="4" id="KW-0804">Transcription</keyword>
<dbReference type="PANTHER" id="PTHR30126">
    <property type="entry name" value="HTH-TYPE TRANSCRIPTIONAL REGULATOR"/>
    <property type="match status" value="1"/>
</dbReference>
<proteinExistence type="inferred from homology"/>
<dbReference type="EMBL" id="BAAAYN010000082">
    <property type="protein sequence ID" value="GAA3398423.1"/>
    <property type="molecule type" value="Genomic_DNA"/>
</dbReference>
<protein>
    <submittedName>
        <fullName evidence="6">LysR family transcriptional regulator</fullName>
    </submittedName>
</protein>
<evidence type="ECO:0000256" key="4">
    <source>
        <dbReference type="ARBA" id="ARBA00023163"/>
    </source>
</evidence>
<dbReference type="SUPFAM" id="SSF53850">
    <property type="entry name" value="Periplasmic binding protein-like II"/>
    <property type="match status" value="1"/>
</dbReference>
<evidence type="ECO:0000313" key="7">
    <source>
        <dbReference type="Proteomes" id="UP001501676"/>
    </source>
</evidence>
<evidence type="ECO:0000256" key="3">
    <source>
        <dbReference type="ARBA" id="ARBA00023125"/>
    </source>
</evidence>
<dbReference type="InterPro" id="IPR000847">
    <property type="entry name" value="LysR_HTH_N"/>
</dbReference>
<keyword evidence="3" id="KW-0238">DNA-binding</keyword>
<dbReference type="Proteomes" id="UP001501676">
    <property type="component" value="Unassembled WGS sequence"/>
</dbReference>
<reference evidence="7" key="1">
    <citation type="journal article" date="2019" name="Int. J. Syst. Evol. Microbiol.">
        <title>The Global Catalogue of Microorganisms (GCM) 10K type strain sequencing project: providing services to taxonomists for standard genome sequencing and annotation.</title>
        <authorList>
            <consortium name="The Broad Institute Genomics Platform"/>
            <consortium name="The Broad Institute Genome Sequencing Center for Infectious Disease"/>
            <person name="Wu L."/>
            <person name="Ma J."/>
        </authorList>
    </citation>
    <scope>NUCLEOTIDE SEQUENCE [LARGE SCALE GENOMIC DNA]</scope>
    <source>
        <strain evidence="7">JCM 9458</strain>
    </source>
</reference>
<dbReference type="SUPFAM" id="SSF46785">
    <property type="entry name" value="Winged helix' DNA-binding domain"/>
    <property type="match status" value="1"/>
</dbReference>
<dbReference type="RefSeq" id="WP_345733745.1">
    <property type="nucleotide sequence ID" value="NZ_BAAAYN010000082.1"/>
</dbReference>